<evidence type="ECO:0000313" key="4">
    <source>
        <dbReference type="EMBL" id="CAB4196472.1"/>
    </source>
</evidence>
<evidence type="ECO:0000313" key="2">
    <source>
        <dbReference type="EMBL" id="CAB4167435.1"/>
    </source>
</evidence>
<dbReference type="Gene3D" id="2.60.120.920">
    <property type="match status" value="1"/>
</dbReference>
<dbReference type="Pfam" id="PF13385">
    <property type="entry name" value="Laminin_G_3"/>
    <property type="match status" value="1"/>
</dbReference>
<organism evidence="3">
    <name type="scientific">uncultured Caudovirales phage</name>
    <dbReference type="NCBI Taxonomy" id="2100421"/>
    <lineage>
        <taxon>Viruses</taxon>
        <taxon>Duplodnaviria</taxon>
        <taxon>Heunggongvirae</taxon>
        <taxon>Uroviricota</taxon>
        <taxon>Caudoviricetes</taxon>
        <taxon>Peduoviridae</taxon>
        <taxon>Maltschvirus</taxon>
        <taxon>Maltschvirus maltsch</taxon>
    </lineage>
</organism>
<keyword evidence="3" id="KW-0430">Lectin</keyword>
<gene>
    <name evidence="4" type="ORF">UFOVP1292_76</name>
    <name evidence="5" type="ORF">UFOVP1411_67</name>
    <name evidence="2" type="ORF">UFOVP859_19</name>
    <name evidence="3" type="ORF">UFOVP882_16</name>
</gene>
<dbReference type="GO" id="GO:0030246">
    <property type="term" value="F:carbohydrate binding"/>
    <property type="evidence" value="ECO:0007669"/>
    <property type="project" value="UniProtKB-KW"/>
</dbReference>
<dbReference type="Pfam" id="PF24299">
    <property type="entry name" value="DUF7483"/>
    <property type="match status" value="1"/>
</dbReference>
<reference evidence="3" key="1">
    <citation type="submission" date="2020-05" db="EMBL/GenBank/DDBJ databases">
        <authorList>
            <person name="Chiriac C."/>
            <person name="Salcher M."/>
            <person name="Ghai R."/>
            <person name="Kavagutti S V."/>
        </authorList>
    </citation>
    <scope>NUCLEOTIDE SEQUENCE</scope>
</reference>
<proteinExistence type="predicted"/>
<dbReference type="EMBL" id="LR797251">
    <property type="protein sequence ID" value="CAB4196472.1"/>
    <property type="molecule type" value="Genomic_DNA"/>
</dbReference>
<accession>A0A6J5PB46</accession>
<dbReference type="InterPro" id="IPR043136">
    <property type="entry name" value="B30.2/SPRY_sf"/>
</dbReference>
<sequence length="794" mass="82688">MVFNSSMLMAGATANASGYSITNSARFVSGNSAYLTRTPGAASNRTTYTLSTWVKRGALSVSQMLFQAGTASQFYVQLTAADKISINSIDGAGTVALLTTQVFRDVGAWYHVVIAVDTNNATAANRVRLYVNGLEVTAFDTRNNPGSGATGNWNNNVVHNFGRLNAGSDYADCYVANVTHIDGSQLTPSSFGQTNTFGVWTPKAYSGTYGTNGFLMEFKNSAALGTDTSGKGNTFTSSGLTSADCMSDTPTLNYCTLNPLIKNNTTGSIVLTYSNGNLRAVGSAANGTLFLFGTMPFSSGKYRMEATVTNLVEAVACGIVPVSKVNTVPNADHLANGITQYFAYTLDGKVYNNNSNVKTNTASSLVDGELIAVEADITSGQLEWFHKDSGVWVSRGTYTFTPSGDYVFGIQINDNGCDVSANFGQQGFDGTPTSGFGALNSSNLPAPAIKDGSAHFQTALHTGTGSAITINQSGNSTFTPDFVWTKGRSGATDHILSNVISGTGKYLVSDTTAAEVTNAQALTAFGAGSISYGTMAAVNTNAATYVDWMWKGGGAGVSNTSGSITSTVSTNTTAGISIVTYTGTGANATVGHGLGVAPQFIIVKGRSFADQWPVWHTALGSALLRLDLQTTTGSQSNTITWNNTGPTSTVFSVGTQAQTNTNGGTLVAYCFAPIAGFSAFGSYTGNASADGPFIYTGFKPAWVMWKNASAAATSWLIKDTSRDTYNVMTTRLFAENTNADDVNTSNDLIDYVSNGFKVRSASGAQTNGSGNTIIYAAFASNPFGGSGAAPATAR</sequence>
<name>A0A6J5PB46_9CAUD</name>
<dbReference type="InterPro" id="IPR013320">
    <property type="entry name" value="ConA-like_dom_sf"/>
</dbReference>
<dbReference type="InterPro" id="IPR055906">
    <property type="entry name" value="DUF7483"/>
</dbReference>
<evidence type="ECO:0000313" key="3">
    <source>
        <dbReference type="EMBL" id="CAB4168457.1"/>
    </source>
</evidence>
<evidence type="ECO:0000313" key="5">
    <source>
        <dbReference type="EMBL" id="CAB4205326.1"/>
    </source>
</evidence>
<dbReference type="SUPFAM" id="SSF49899">
    <property type="entry name" value="Concanavalin A-like lectins/glucanases"/>
    <property type="match status" value="1"/>
</dbReference>
<dbReference type="EMBL" id="LR797357">
    <property type="protein sequence ID" value="CAB4205326.1"/>
    <property type="molecule type" value="Genomic_DNA"/>
</dbReference>
<dbReference type="EMBL" id="LR796816">
    <property type="protein sequence ID" value="CAB4167435.1"/>
    <property type="molecule type" value="Genomic_DNA"/>
</dbReference>
<dbReference type="Gene3D" id="2.60.120.200">
    <property type="match status" value="1"/>
</dbReference>
<dbReference type="EMBL" id="LR796826">
    <property type="protein sequence ID" value="CAB4168457.1"/>
    <property type="molecule type" value="Genomic_DNA"/>
</dbReference>
<feature type="domain" description="DUF7483" evidence="1">
    <location>
        <begin position="451"/>
        <end position="782"/>
    </location>
</feature>
<evidence type="ECO:0000259" key="1">
    <source>
        <dbReference type="Pfam" id="PF24299"/>
    </source>
</evidence>
<protein>
    <submittedName>
        <fullName evidence="3">Concanavalin A-like lectin/glucanases superfamily</fullName>
    </submittedName>
</protein>